<comment type="caution">
    <text evidence="1">The sequence shown here is derived from an EMBL/GenBank/DDBJ whole genome shotgun (WGS) entry which is preliminary data.</text>
</comment>
<organism evidence="1 2">
    <name type="scientific">Paenibacillus suaedae</name>
    <dbReference type="NCBI Taxonomy" id="3077233"/>
    <lineage>
        <taxon>Bacteria</taxon>
        <taxon>Bacillati</taxon>
        <taxon>Bacillota</taxon>
        <taxon>Bacilli</taxon>
        <taxon>Bacillales</taxon>
        <taxon>Paenibacillaceae</taxon>
        <taxon>Paenibacillus</taxon>
    </lineage>
</organism>
<gene>
    <name evidence="1" type="ORF">RQP50_19015</name>
</gene>
<evidence type="ECO:0000313" key="2">
    <source>
        <dbReference type="Proteomes" id="UP001250538"/>
    </source>
</evidence>
<evidence type="ECO:0008006" key="3">
    <source>
        <dbReference type="Google" id="ProtNLM"/>
    </source>
</evidence>
<accession>A0AAJ2K1D4</accession>
<protein>
    <recommendedName>
        <fullName evidence="3">Thioredoxin domain-containing protein</fullName>
    </recommendedName>
</protein>
<dbReference type="Proteomes" id="UP001250538">
    <property type="component" value="Unassembled WGS sequence"/>
</dbReference>
<dbReference type="AlphaFoldDB" id="A0AAJ2K1D4"/>
<keyword evidence="2" id="KW-1185">Reference proteome</keyword>
<sequence>MVKLSDIFNKAKKYHEASEARNVTEIPNITKLFKISDISKPCVYCVISLSCAHCIELLPQLSIFNGNIHFSLITDGDELENNEIIRELKFDFPVFSYKEPLEKANIYETPTSILVDVKGNIIEKMFTPNVSEIQALIYKEL</sequence>
<name>A0AAJ2K1D4_9BACL</name>
<evidence type="ECO:0000313" key="1">
    <source>
        <dbReference type="EMBL" id="MDT8978322.1"/>
    </source>
</evidence>
<dbReference type="SUPFAM" id="SSF52833">
    <property type="entry name" value="Thioredoxin-like"/>
    <property type="match status" value="1"/>
</dbReference>
<dbReference type="EMBL" id="JAVYAA010000004">
    <property type="protein sequence ID" value="MDT8978322.1"/>
    <property type="molecule type" value="Genomic_DNA"/>
</dbReference>
<dbReference type="InterPro" id="IPR036249">
    <property type="entry name" value="Thioredoxin-like_sf"/>
</dbReference>
<proteinExistence type="predicted"/>
<reference evidence="2" key="1">
    <citation type="submission" date="2023-09" db="EMBL/GenBank/DDBJ databases">
        <title>Paenibacillus sp. chi10 Genome sequencing and assembly.</title>
        <authorList>
            <person name="Kim I."/>
        </authorList>
    </citation>
    <scope>NUCLEOTIDE SEQUENCE [LARGE SCALE GENOMIC DNA]</scope>
    <source>
        <strain evidence="2">chi10</strain>
    </source>
</reference>
<dbReference type="RefSeq" id="WP_072730569.1">
    <property type="nucleotide sequence ID" value="NZ_JAVYAA010000004.1"/>
</dbReference>
<dbReference type="Gene3D" id="3.40.30.10">
    <property type="entry name" value="Glutaredoxin"/>
    <property type="match status" value="1"/>
</dbReference>